<feature type="chain" id="PRO_5037291698" evidence="3">
    <location>
        <begin position="28"/>
        <end position="661"/>
    </location>
</feature>
<evidence type="ECO:0000313" key="4">
    <source>
        <dbReference type="EMBL" id="MBV7275764.1"/>
    </source>
</evidence>
<keyword evidence="5" id="KW-1185">Reference proteome</keyword>
<dbReference type="PANTHER" id="PTHR46652:SF3">
    <property type="entry name" value="LEUCINE-RICH REPEAT-CONTAINING PROTEIN 9"/>
    <property type="match status" value="1"/>
</dbReference>
<keyword evidence="3" id="KW-0732">Signal</keyword>
<gene>
    <name evidence="4" type="ORF">I6U48_22965</name>
</gene>
<dbReference type="PANTHER" id="PTHR46652">
    <property type="entry name" value="LEUCINE-RICH REPEAT AND IQ DOMAIN-CONTAINING PROTEIN 1-RELATED"/>
    <property type="match status" value="1"/>
</dbReference>
<dbReference type="RefSeq" id="WP_218322814.1">
    <property type="nucleotide sequence ID" value="NZ_JAEEGC010000135.1"/>
</dbReference>
<evidence type="ECO:0000313" key="5">
    <source>
        <dbReference type="Proteomes" id="UP000694308"/>
    </source>
</evidence>
<dbReference type="InterPro" id="IPR003591">
    <property type="entry name" value="Leu-rich_rpt_typical-subtyp"/>
</dbReference>
<dbReference type="InterPro" id="IPR025875">
    <property type="entry name" value="Leu-rich_rpt_4"/>
</dbReference>
<dbReference type="SMART" id="SM00365">
    <property type="entry name" value="LRR_SD22"/>
    <property type="match status" value="13"/>
</dbReference>
<dbReference type="AlphaFoldDB" id="A0A949X439"/>
<dbReference type="InterPro" id="IPR001611">
    <property type="entry name" value="Leu-rich_rpt"/>
</dbReference>
<dbReference type="EMBL" id="JAEEGC010000135">
    <property type="protein sequence ID" value="MBV7275764.1"/>
    <property type="molecule type" value="Genomic_DNA"/>
</dbReference>
<protein>
    <submittedName>
        <fullName evidence="4">Leucine-rich repeat domain-containing protein</fullName>
    </submittedName>
</protein>
<organism evidence="4 5">
    <name type="scientific">Clostridium thailandense</name>
    <dbReference type="NCBI Taxonomy" id="2794346"/>
    <lineage>
        <taxon>Bacteria</taxon>
        <taxon>Bacillati</taxon>
        <taxon>Bacillota</taxon>
        <taxon>Clostridia</taxon>
        <taxon>Eubacteriales</taxon>
        <taxon>Clostridiaceae</taxon>
        <taxon>Clostridium</taxon>
    </lineage>
</organism>
<sequence length="661" mass="73986">MSKRVKLITIVFGIAILSLLAVGVVKAASFTDNQTVDANKTWTVKFTSEVGFDDLTQKGITVTDSKGNAVDVGVQLGKDSKSVIITPPQGGYTPGEGYTLNIGVNTHSKVGKSLKNQYKLDFNIKSSYIVTFKDSNLEQIIRKAINKPKGDIYKSNFESISYLNASNSHIKDISGIENLYNLQVLNLSENEISDLNLLNGLSNLRDLNLSENKISDISNLTSLSTLYSLNLNDNQIKDISVLKNLNNLQILLLNSNGISDINSLQGLVELQQLYLKNNRISNISLLKGLTSLKVLYLSQNQIQDYSPVKGYYNNLISKDFDLSDTVDTTVSFNDENLEKIIRDKINRQTGDIYRKDLEGISSLQANDKAIQDISGIENLTNLRELDLSENEISDISPLENLSGLEQLYLAKNRISDITPLGWLTNLQELYLNSNRISNITELQWLTSLKVLYLSQNHISDYTPIKEYYDNLTDKDFKISDSTIPEDIITFKDENLEKSIRNKINKPTGYIYKSDVRNIISLDVSSKNIKDISGIENLINLQTLDLSHNEISDISAINGLSDLQNLNLSYNIIIDTSILRGLNNLQTLNLSNNEISDISTIQSLNNLKSLNLSNNKISNINSLKGLTNLQTLWLNNNQVTEADKDELEDILSNCNIYYNSSF</sequence>
<dbReference type="InterPro" id="IPR050836">
    <property type="entry name" value="SDS22/Internalin_LRR"/>
</dbReference>
<dbReference type="PROSITE" id="PS51450">
    <property type="entry name" value="LRR"/>
    <property type="match status" value="14"/>
</dbReference>
<reference evidence="4" key="1">
    <citation type="submission" date="2020-12" db="EMBL/GenBank/DDBJ databases">
        <title>Clostridium thailandense sp. nov., a novel acetogenic bacterium isolated from peat land soil in Thailand.</title>
        <authorList>
            <person name="Chaikitkaew S."/>
            <person name="Birkeland N.K."/>
        </authorList>
    </citation>
    <scope>NUCLEOTIDE SEQUENCE</scope>
    <source>
        <strain evidence="4">PL3</strain>
    </source>
</reference>
<dbReference type="SMART" id="SM00364">
    <property type="entry name" value="LRR_BAC"/>
    <property type="match status" value="8"/>
</dbReference>
<dbReference type="SMART" id="SM00368">
    <property type="entry name" value="LRR_RI"/>
    <property type="match status" value="5"/>
</dbReference>
<keyword evidence="2" id="KW-0677">Repeat</keyword>
<evidence type="ECO:0000256" key="3">
    <source>
        <dbReference type="SAM" id="SignalP"/>
    </source>
</evidence>
<accession>A0A949X439</accession>
<dbReference type="Pfam" id="PF12799">
    <property type="entry name" value="LRR_4"/>
    <property type="match status" value="6"/>
</dbReference>
<evidence type="ECO:0000256" key="1">
    <source>
        <dbReference type="ARBA" id="ARBA00022614"/>
    </source>
</evidence>
<comment type="caution">
    <text evidence="4">The sequence shown here is derived from an EMBL/GenBank/DDBJ whole genome shotgun (WGS) entry which is preliminary data.</text>
</comment>
<dbReference type="SMART" id="SM00369">
    <property type="entry name" value="LRR_TYP"/>
    <property type="match status" value="13"/>
</dbReference>
<proteinExistence type="predicted"/>
<dbReference type="Proteomes" id="UP000694308">
    <property type="component" value="Unassembled WGS sequence"/>
</dbReference>
<feature type="signal peptide" evidence="3">
    <location>
        <begin position="1"/>
        <end position="27"/>
    </location>
</feature>
<name>A0A949X439_9CLOT</name>
<keyword evidence="1" id="KW-0433">Leucine-rich repeat</keyword>
<evidence type="ECO:0000256" key="2">
    <source>
        <dbReference type="ARBA" id="ARBA00022737"/>
    </source>
</evidence>
<dbReference type="Pfam" id="PF00560">
    <property type="entry name" value="LRR_1"/>
    <property type="match status" value="1"/>
</dbReference>